<evidence type="ECO:0000256" key="7">
    <source>
        <dbReference type="SAM" id="MobiDB-lite"/>
    </source>
</evidence>
<keyword evidence="4 6" id="KW-0863">Zinc-finger</keyword>
<organism evidence="9 10">
    <name type="scientific">Xanthoceras sorbifolium</name>
    <dbReference type="NCBI Taxonomy" id="99658"/>
    <lineage>
        <taxon>Eukaryota</taxon>
        <taxon>Viridiplantae</taxon>
        <taxon>Streptophyta</taxon>
        <taxon>Embryophyta</taxon>
        <taxon>Tracheophyta</taxon>
        <taxon>Spermatophyta</taxon>
        <taxon>Magnoliopsida</taxon>
        <taxon>eudicotyledons</taxon>
        <taxon>Gunneridae</taxon>
        <taxon>Pentapetalae</taxon>
        <taxon>rosids</taxon>
        <taxon>malvids</taxon>
        <taxon>Sapindales</taxon>
        <taxon>Sapindaceae</taxon>
        <taxon>Xanthoceroideae</taxon>
        <taxon>Xanthoceras</taxon>
    </lineage>
</organism>
<dbReference type="InterPro" id="IPR013083">
    <property type="entry name" value="Znf_RING/FYVE/PHD"/>
</dbReference>
<evidence type="ECO:0000313" key="9">
    <source>
        <dbReference type="EMBL" id="KAH7544106.1"/>
    </source>
</evidence>
<protein>
    <recommendedName>
        <fullName evidence="2">RING-type E3 ubiquitin transferase</fullName>
        <ecNumber evidence="2">2.3.2.27</ecNumber>
    </recommendedName>
</protein>
<feature type="domain" description="RING-type" evidence="8">
    <location>
        <begin position="286"/>
        <end position="326"/>
    </location>
</feature>
<evidence type="ECO:0000256" key="6">
    <source>
        <dbReference type="PROSITE-ProRule" id="PRU00175"/>
    </source>
</evidence>
<dbReference type="Proteomes" id="UP000827721">
    <property type="component" value="Unassembled WGS sequence"/>
</dbReference>
<comment type="caution">
    <text evidence="9">The sequence shown here is derived from an EMBL/GenBank/DDBJ whole genome shotgun (WGS) entry which is preliminary data.</text>
</comment>
<dbReference type="EC" id="2.3.2.27" evidence="2"/>
<evidence type="ECO:0000256" key="2">
    <source>
        <dbReference type="ARBA" id="ARBA00012483"/>
    </source>
</evidence>
<evidence type="ECO:0000256" key="3">
    <source>
        <dbReference type="ARBA" id="ARBA00022723"/>
    </source>
</evidence>
<keyword evidence="3" id="KW-0479">Metal-binding</keyword>
<comment type="catalytic activity">
    <reaction evidence="1">
        <text>S-ubiquitinyl-[E2 ubiquitin-conjugating enzyme]-L-cysteine + [acceptor protein]-L-lysine = [E2 ubiquitin-conjugating enzyme]-L-cysteine + N(6)-ubiquitinyl-[acceptor protein]-L-lysine.</text>
        <dbReference type="EC" id="2.3.2.27"/>
    </reaction>
</comment>
<dbReference type="InterPro" id="IPR001841">
    <property type="entry name" value="Znf_RING"/>
</dbReference>
<dbReference type="EMBL" id="JAFEMO010000015">
    <property type="protein sequence ID" value="KAH7544106.1"/>
    <property type="molecule type" value="Genomic_DNA"/>
</dbReference>
<dbReference type="Pfam" id="PF13639">
    <property type="entry name" value="zf-RING_2"/>
    <property type="match status" value="1"/>
</dbReference>
<dbReference type="PANTHER" id="PTHR15710:SF77">
    <property type="entry name" value="RING-H2 FINGER PROTEIN ATL21B"/>
    <property type="match status" value="1"/>
</dbReference>
<feature type="compositionally biased region" description="Polar residues" evidence="7">
    <location>
        <begin position="37"/>
        <end position="47"/>
    </location>
</feature>
<feature type="compositionally biased region" description="Polar residues" evidence="7">
    <location>
        <begin position="10"/>
        <end position="22"/>
    </location>
</feature>
<reference evidence="9 10" key="1">
    <citation type="submission" date="2021-02" db="EMBL/GenBank/DDBJ databases">
        <title>Plant Genome Project.</title>
        <authorList>
            <person name="Zhang R.-G."/>
        </authorList>
    </citation>
    <scope>NUCLEOTIDE SEQUENCE [LARGE SCALE GENOMIC DNA]</scope>
    <source>
        <tissue evidence="9">Leaves</tissue>
    </source>
</reference>
<evidence type="ECO:0000259" key="8">
    <source>
        <dbReference type="PROSITE" id="PS50089"/>
    </source>
</evidence>
<evidence type="ECO:0000256" key="4">
    <source>
        <dbReference type="ARBA" id="ARBA00022771"/>
    </source>
</evidence>
<dbReference type="SUPFAM" id="SSF57850">
    <property type="entry name" value="RING/U-box"/>
    <property type="match status" value="1"/>
</dbReference>
<feature type="region of interest" description="Disordered" evidence="7">
    <location>
        <begin position="173"/>
        <end position="214"/>
    </location>
</feature>
<dbReference type="PROSITE" id="PS50089">
    <property type="entry name" value="ZF_RING_2"/>
    <property type="match status" value="1"/>
</dbReference>
<keyword evidence="5" id="KW-0862">Zinc</keyword>
<name>A0ABQ8H1L4_9ROSI</name>
<dbReference type="Gene3D" id="3.30.40.10">
    <property type="entry name" value="Zinc/RING finger domain, C3HC4 (zinc finger)"/>
    <property type="match status" value="1"/>
</dbReference>
<sequence>MENRRKRSSSGEIFSFPSTPNEESQDSDFEFGCLTPDSPSQDPSRNSPADHLFFNGRLLPHSFPFPPRQQTGTLLLSPDNISRATSRTSSVSSKDSLMSSRSNSTNSRSSTSSSSARTSLSSDNSERRFLYYNNNKVSSCRATMASKMVTAQLYGSSQRWQYLTPVPVLKREASQKQNNGGGVVIIKEGSRSKRQQGNNNNKKKKKKIRTGDHHERPKGICRRIFMSLLFACRECHAMEPSTDDDHVQSDYHHDGGRFRTGPAAESAIMALEKLRLRRDSDSVQFCVICQEELLVGIEVTSLPYSHIYHGDCIVKWLRSSHFCPLCYFEMPSTCSYA</sequence>
<feature type="region of interest" description="Disordered" evidence="7">
    <location>
        <begin position="1"/>
        <end position="123"/>
    </location>
</feature>
<gene>
    <name evidence="9" type="ORF">JRO89_XS15G0107300</name>
</gene>
<keyword evidence="10" id="KW-1185">Reference proteome</keyword>
<evidence type="ECO:0000313" key="10">
    <source>
        <dbReference type="Proteomes" id="UP000827721"/>
    </source>
</evidence>
<feature type="compositionally biased region" description="Low complexity" evidence="7">
    <location>
        <begin position="82"/>
        <end position="123"/>
    </location>
</feature>
<dbReference type="PANTHER" id="PTHR15710">
    <property type="entry name" value="E3 UBIQUITIN-PROTEIN LIGASE PRAJA"/>
    <property type="match status" value="1"/>
</dbReference>
<accession>A0ABQ8H1L4</accession>
<proteinExistence type="predicted"/>
<evidence type="ECO:0000256" key="1">
    <source>
        <dbReference type="ARBA" id="ARBA00000900"/>
    </source>
</evidence>
<evidence type="ECO:0000256" key="5">
    <source>
        <dbReference type="ARBA" id="ARBA00022833"/>
    </source>
</evidence>